<proteinExistence type="predicted"/>
<dbReference type="GO" id="GO:0000976">
    <property type="term" value="F:transcription cis-regulatory region binding"/>
    <property type="evidence" value="ECO:0007669"/>
    <property type="project" value="TreeGrafter"/>
</dbReference>
<evidence type="ECO:0000256" key="1">
    <source>
        <dbReference type="ARBA" id="ARBA00023015"/>
    </source>
</evidence>
<dbReference type="InterPro" id="IPR018062">
    <property type="entry name" value="HTH_AraC-typ_CS"/>
</dbReference>
<evidence type="ECO:0000259" key="4">
    <source>
        <dbReference type="PROSITE" id="PS01124"/>
    </source>
</evidence>
<dbReference type="AlphaFoldDB" id="A0A3N1PD83"/>
<evidence type="ECO:0000256" key="2">
    <source>
        <dbReference type="ARBA" id="ARBA00023125"/>
    </source>
</evidence>
<evidence type="ECO:0000313" key="5">
    <source>
        <dbReference type="EMBL" id="ROQ24770.1"/>
    </source>
</evidence>
<dbReference type="PROSITE" id="PS00041">
    <property type="entry name" value="HTH_ARAC_FAMILY_1"/>
    <property type="match status" value="1"/>
</dbReference>
<comment type="caution">
    <text evidence="5">The sequence shown here is derived from an EMBL/GenBank/DDBJ whole genome shotgun (WGS) entry which is preliminary data.</text>
</comment>
<dbReference type="PANTHER" id="PTHR47894">
    <property type="entry name" value="HTH-TYPE TRANSCRIPTIONAL REGULATOR GADX"/>
    <property type="match status" value="1"/>
</dbReference>
<reference evidence="5 6" key="1">
    <citation type="submission" date="2018-11" db="EMBL/GenBank/DDBJ databases">
        <title>Genomic Encyclopedia of Type Strains, Phase IV (KMG-IV): sequencing the most valuable type-strain genomes for metagenomic binning, comparative biology and taxonomic classification.</title>
        <authorList>
            <person name="Goeker M."/>
        </authorList>
    </citation>
    <scope>NUCLEOTIDE SEQUENCE [LARGE SCALE GENOMIC DNA]</scope>
    <source>
        <strain evidence="5 6">DSM 21945</strain>
    </source>
</reference>
<dbReference type="STRING" id="584787.GCA_001247655_01116"/>
<dbReference type="InterPro" id="IPR032687">
    <property type="entry name" value="AraC-type_N"/>
</dbReference>
<keyword evidence="3" id="KW-0804">Transcription</keyword>
<feature type="domain" description="HTH araC/xylS-type" evidence="4">
    <location>
        <begin position="227"/>
        <end position="325"/>
    </location>
</feature>
<sequence length="328" mass="35982">MVGQRFAVAPGWQLLLKDLGLSVSCLLKKAGLSADLFARQTSLAPAEYFRLWAVVHDSLGPTAPLLLGQAFSTESFSPPIFASLCSQDFNQALTRLQKYKPLIGPMRLTLNISAESTRLELHFDPAIGSLPPGLGAAELVFLVKLLRLATREQVVPLAVSMAPLPTELVPFEAFFGVRPQAGINSLTFSASDARRSFLTFDGAMWDFFEPGLNQRLAELSSKASARERLAAVLFELLPSGDSRIDTVARRLAMSRRSLQRQLAAEGTHFQAELGDARVKLARNYLGQSALSLQEIAFLLGFSDGNAFMRFFKERTGQTAGDYRQRPSQ</sequence>
<evidence type="ECO:0000313" key="6">
    <source>
        <dbReference type="Proteomes" id="UP000268033"/>
    </source>
</evidence>
<dbReference type="PANTHER" id="PTHR47894:SF1">
    <property type="entry name" value="HTH-TYPE TRANSCRIPTIONAL REGULATOR VQSM"/>
    <property type="match status" value="1"/>
</dbReference>
<dbReference type="RefSeq" id="WP_123421710.1">
    <property type="nucleotide sequence ID" value="NZ_RJUL01000006.1"/>
</dbReference>
<evidence type="ECO:0000256" key="3">
    <source>
        <dbReference type="ARBA" id="ARBA00023163"/>
    </source>
</evidence>
<dbReference type="InterPro" id="IPR018060">
    <property type="entry name" value="HTH_AraC"/>
</dbReference>
<dbReference type="GO" id="GO:0003700">
    <property type="term" value="F:DNA-binding transcription factor activity"/>
    <property type="evidence" value="ECO:0007669"/>
    <property type="project" value="InterPro"/>
</dbReference>
<dbReference type="GO" id="GO:0005829">
    <property type="term" value="C:cytosol"/>
    <property type="evidence" value="ECO:0007669"/>
    <property type="project" value="TreeGrafter"/>
</dbReference>
<dbReference type="SMART" id="SM00342">
    <property type="entry name" value="HTH_ARAC"/>
    <property type="match status" value="1"/>
</dbReference>
<dbReference type="Pfam" id="PF12625">
    <property type="entry name" value="Arabinose_bd"/>
    <property type="match status" value="1"/>
</dbReference>
<dbReference type="Gene3D" id="1.10.10.60">
    <property type="entry name" value="Homeodomain-like"/>
    <property type="match status" value="1"/>
</dbReference>
<protein>
    <submittedName>
        <fullName evidence="5">AraC-like DNA-binding protein</fullName>
    </submittedName>
</protein>
<gene>
    <name evidence="5" type="ORF">EDC28_10617</name>
</gene>
<dbReference type="PROSITE" id="PS01124">
    <property type="entry name" value="HTH_ARAC_FAMILY_2"/>
    <property type="match status" value="1"/>
</dbReference>
<organism evidence="5 6">
    <name type="scientific">Gallaecimonas pentaromativorans</name>
    <dbReference type="NCBI Taxonomy" id="584787"/>
    <lineage>
        <taxon>Bacteria</taxon>
        <taxon>Pseudomonadati</taxon>
        <taxon>Pseudomonadota</taxon>
        <taxon>Gammaproteobacteria</taxon>
        <taxon>Enterobacterales</taxon>
        <taxon>Gallaecimonadaceae</taxon>
        <taxon>Gallaecimonas</taxon>
    </lineage>
</organism>
<accession>A0A3N1PD83</accession>
<keyword evidence="1" id="KW-0805">Transcription regulation</keyword>
<dbReference type="SUPFAM" id="SSF46689">
    <property type="entry name" value="Homeodomain-like"/>
    <property type="match status" value="1"/>
</dbReference>
<name>A0A3N1PD83_9GAMM</name>
<keyword evidence="2 5" id="KW-0238">DNA-binding</keyword>
<dbReference type="EMBL" id="RJUL01000006">
    <property type="protein sequence ID" value="ROQ24770.1"/>
    <property type="molecule type" value="Genomic_DNA"/>
</dbReference>
<dbReference type="InterPro" id="IPR009057">
    <property type="entry name" value="Homeodomain-like_sf"/>
</dbReference>
<dbReference type="Pfam" id="PF12833">
    <property type="entry name" value="HTH_18"/>
    <property type="match status" value="1"/>
</dbReference>
<dbReference type="Proteomes" id="UP000268033">
    <property type="component" value="Unassembled WGS sequence"/>
</dbReference>
<keyword evidence="6" id="KW-1185">Reference proteome</keyword>